<dbReference type="Gene3D" id="1.10.287.1060">
    <property type="entry name" value="ESAT-6-like"/>
    <property type="match status" value="1"/>
</dbReference>
<proteinExistence type="inferred from homology"/>
<protein>
    <recommendedName>
        <fullName evidence="1">ESAT-6-like protein</fullName>
    </recommendedName>
</protein>
<dbReference type="NCBIfam" id="TIGR03930">
    <property type="entry name" value="WXG100_ESAT6"/>
    <property type="match status" value="1"/>
</dbReference>
<keyword evidence="4" id="KW-1185">Reference proteome</keyword>
<dbReference type="EMBL" id="AZFF01000037">
    <property type="protein sequence ID" value="KRL52529.1"/>
    <property type="molecule type" value="Genomic_DNA"/>
</dbReference>
<dbReference type="Proteomes" id="UP000051999">
    <property type="component" value="Unassembled WGS sequence"/>
</dbReference>
<dbReference type="InterPro" id="IPR036689">
    <property type="entry name" value="ESAT-6-like_sf"/>
</dbReference>
<name>A0A0R1R6Z8_9LACO</name>
<comment type="similarity">
    <text evidence="1">Belongs to the WXG100 family.</text>
</comment>
<dbReference type="Pfam" id="PF06013">
    <property type="entry name" value="WXG100"/>
    <property type="match status" value="1"/>
</dbReference>
<sequence>MAGRIKVTPEELRSQARAYTNGAQTVEGVLHSLDSANNQISSEWEGQAFRQYMQQYQQLSQKVKQFDQLLIDINRQLDNAANTLEQTDQQLSKGFGFN</sequence>
<evidence type="ECO:0000256" key="1">
    <source>
        <dbReference type="RuleBase" id="RU362001"/>
    </source>
</evidence>
<dbReference type="OrthoDB" id="4978934at2"/>
<dbReference type="PATRIC" id="fig|1114972.6.peg.1954"/>
<accession>A0A0R1R6Z8</accession>
<evidence type="ECO:0000313" key="4">
    <source>
        <dbReference type="Proteomes" id="UP000051999"/>
    </source>
</evidence>
<dbReference type="RefSeq" id="WP_017261096.1">
    <property type="nucleotide sequence ID" value="NZ_AUAW01000034.1"/>
</dbReference>
<dbReference type="STRING" id="1114972.FD35_GL001916"/>
<gene>
    <name evidence="3" type="ORF">FD35_GL001916</name>
</gene>
<dbReference type="InterPro" id="IPR010310">
    <property type="entry name" value="T7SS_ESAT-6-like"/>
</dbReference>
<comment type="caution">
    <text evidence="3">The sequence shown here is derived from an EMBL/GenBank/DDBJ whole genome shotgun (WGS) entry which is preliminary data.</text>
</comment>
<dbReference type="SUPFAM" id="SSF140453">
    <property type="entry name" value="EsxAB dimer-like"/>
    <property type="match status" value="1"/>
</dbReference>
<organism evidence="3 4">
    <name type="scientific">Furfurilactobacillus rossiae DSM 15814</name>
    <dbReference type="NCBI Taxonomy" id="1114972"/>
    <lineage>
        <taxon>Bacteria</taxon>
        <taxon>Bacillati</taxon>
        <taxon>Bacillota</taxon>
        <taxon>Bacilli</taxon>
        <taxon>Lactobacillales</taxon>
        <taxon>Lactobacillaceae</taxon>
        <taxon>Furfurilactobacillus</taxon>
    </lineage>
</organism>
<keyword evidence="2" id="KW-0175">Coiled coil</keyword>
<dbReference type="eggNOG" id="COG4842">
    <property type="taxonomic scope" value="Bacteria"/>
</dbReference>
<evidence type="ECO:0000256" key="2">
    <source>
        <dbReference type="SAM" id="Coils"/>
    </source>
</evidence>
<feature type="coiled-coil region" evidence="2">
    <location>
        <begin position="49"/>
        <end position="90"/>
    </location>
</feature>
<reference evidence="3 4" key="1">
    <citation type="journal article" date="2015" name="Genome Announc.">
        <title>Expanding the biotechnology potential of lactobacilli through comparative genomics of 213 strains and associated genera.</title>
        <authorList>
            <person name="Sun Z."/>
            <person name="Harris H.M."/>
            <person name="McCann A."/>
            <person name="Guo C."/>
            <person name="Argimon S."/>
            <person name="Zhang W."/>
            <person name="Yang X."/>
            <person name="Jeffery I.B."/>
            <person name="Cooney J.C."/>
            <person name="Kagawa T.F."/>
            <person name="Liu W."/>
            <person name="Song Y."/>
            <person name="Salvetti E."/>
            <person name="Wrobel A."/>
            <person name="Rasinkangas P."/>
            <person name="Parkhill J."/>
            <person name="Rea M.C."/>
            <person name="O'Sullivan O."/>
            <person name="Ritari J."/>
            <person name="Douillard F.P."/>
            <person name="Paul Ross R."/>
            <person name="Yang R."/>
            <person name="Briner A.E."/>
            <person name="Felis G.E."/>
            <person name="de Vos W.M."/>
            <person name="Barrangou R."/>
            <person name="Klaenhammer T.R."/>
            <person name="Caufield P.W."/>
            <person name="Cui Y."/>
            <person name="Zhang H."/>
            <person name="O'Toole P.W."/>
        </authorList>
    </citation>
    <scope>NUCLEOTIDE SEQUENCE [LARGE SCALE GENOMIC DNA]</scope>
    <source>
        <strain evidence="3 4">DSM 15814</strain>
    </source>
</reference>
<dbReference type="AlphaFoldDB" id="A0A0R1R6Z8"/>
<evidence type="ECO:0000313" key="3">
    <source>
        <dbReference type="EMBL" id="KRL52529.1"/>
    </source>
</evidence>